<reference evidence="2" key="1">
    <citation type="submission" date="2020-08" db="EMBL/GenBank/DDBJ databases">
        <title>Multicomponent nature underlies the extraordinary mechanical properties of spider dragline silk.</title>
        <authorList>
            <person name="Kono N."/>
            <person name="Nakamura H."/>
            <person name="Mori M."/>
            <person name="Yoshida Y."/>
            <person name="Ohtoshi R."/>
            <person name="Malay A.D."/>
            <person name="Moran D.A.P."/>
            <person name="Tomita M."/>
            <person name="Numata K."/>
            <person name="Arakawa K."/>
        </authorList>
    </citation>
    <scope>NUCLEOTIDE SEQUENCE</scope>
</reference>
<feature type="compositionally biased region" description="Pro residues" evidence="1">
    <location>
        <begin position="190"/>
        <end position="200"/>
    </location>
</feature>
<keyword evidence="3" id="KW-1185">Reference proteome</keyword>
<feature type="compositionally biased region" description="Basic and acidic residues" evidence="1">
    <location>
        <begin position="172"/>
        <end position="186"/>
    </location>
</feature>
<organism evidence="2 3">
    <name type="scientific">Nephila pilipes</name>
    <name type="common">Giant wood spider</name>
    <name type="synonym">Nephila maculata</name>
    <dbReference type="NCBI Taxonomy" id="299642"/>
    <lineage>
        <taxon>Eukaryota</taxon>
        <taxon>Metazoa</taxon>
        <taxon>Ecdysozoa</taxon>
        <taxon>Arthropoda</taxon>
        <taxon>Chelicerata</taxon>
        <taxon>Arachnida</taxon>
        <taxon>Araneae</taxon>
        <taxon>Araneomorphae</taxon>
        <taxon>Entelegynae</taxon>
        <taxon>Araneoidea</taxon>
        <taxon>Nephilidae</taxon>
        <taxon>Nephila</taxon>
    </lineage>
</organism>
<dbReference type="OrthoDB" id="10661796at2759"/>
<sequence>MARYLDSENEMNLINERSASCFPTPSKEEDTPCTRLQRAMANIQRFSMIKDTRLSNMKIFEKSIFFLEDETTNKMDHQLYRDATRQLEYWVNELGSISSCELADCPFHDSNNSSVKKISPNTTLTKSLKRREIIENGLITPSQRNTVKRTTLVNPTLELTTSNRFEKLKINEVSESRADVNKEQESKNPNAPPTSLPPPVMLEISKNYRE</sequence>
<dbReference type="EMBL" id="BMAW01085734">
    <property type="protein sequence ID" value="GFU44244.1"/>
    <property type="molecule type" value="Genomic_DNA"/>
</dbReference>
<evidence type="ECO:0000313" key="2">
    <source>
        <dbReference type="EMBL" id="GFU44244.1"/>
    </source>
</evidence>
<evidence type="ECO:0000256" key="1">
    <source>
        <dbReference type="SAM" id="MobiDB-lite"/>
    </source>
</evidence>
<accession>A0A8X6UKH1</accession>
<dbReference type="Proteomes" id="UP000887013">
    <property type="component" value="Unassembled WGS sequence"/>
</dbReference>
<dbReference type="AlphaFoldDB" id="A0A8X6UKH1"/>
<proteinExistence type="predicted"/>
<evidence type="ECO:0000313" key="3">
    <source>
        <dbReference type="Proteomes" id="UP000887013"/>
    </source>
</evidence>
<feature type="region of interest" description="Disordered" evidence="1">
    <location>
        <begin position="172"/>
        <end position="210"/>
    </location>
</feature>
<comment type="caution">
    <text evidence="2">The sequence shown here is derived from an EMBL/GenBank/DDBJ whole genome shotgun (WGS) entry which is preliminary data.</text>
</comment>
<name>A0A8X6UKH1_NEPPI</name>
<protein>
    <submittedName>
        <fullName evidence="2">Uncharacterized protein</fullName>
    </submittedName>
</protein>
<gene>
    <name evidence="2" type="ORF">NPIL_259391</name>
</gene>